<dbReference type="EMBL" id="JABVCQ010000021">
    <property type="protein sequence ID" value="MBB1126600.1"/>
    <property type="molecule type" value="Genomic_DNA"/>
</dbReference>
<evidence type="ECO:0000313" key="3">
    <source>
        <dbReference type="Proteomes" id="UP000548632"/>
    </source>
</evidence>
<keyword evidence="2" id="KW-0966">Cell projection</keyword>
<protein>
    <submittedName>
        <fullName evidence="2">Flagellar protein FlaG</fullName>
    </submittedName>
</protein>
<feature type="compositionally biased region" description="Polar residues" evidence="1">
    <location>
        <begin position="14"/>
        <end position="42"/>
    </location>
</feature>
<dbReference type="Gene3D" id="3.30.160.170">
    <property type="entry name" value="FlaG-like"/>
    <property type="match status" value="1"/>
</dbReference>
<dbReference type="Pfam" id="PF03646">
    <property type="entry name" value="FlaG"/>
    <property type="match status" value="1"/>
</dbReference>
<accession>A0A839HER0</accession>
<dbReference type="Proteomes" id="UP000548632">
    <property type="component" value="Unassembled WGS sequence"/>
</dbReference>
<keyword evidence="3" id="KW-1185">Reference proteome</keyword>
<sequence length="121" mass="13389">MRTESLPPPPPLATKQSPPATLSTTPDAKSSSTATESGQWFDTGNPEMMEKVVESINSFLQSLKRNLEFSVDQDTGRPIIKVWDAEHEELIRQIPPDETLRLVEHFLDGNGIQTTGLTDKA</sequence>
<dbReference type="InterPro" id="IPR035924">
    <property type="entry name" value="FlaG-like_sf"/>
</dbReference>
<feature type="region of interest" description="Disordered" evidence="1">
    <location>
        <begin position="1"/>
        <end position="46"/>
    </location>
</feature>
<dbReference type="AlphaFoldDB" id="A0A839HER0"/>
<reference evidence="2 3" key="1">
    <citation type="journal article" date="2020" name="Arch. Microbiol.">
        <title>The genome sequence of the giant phototrophic gammaproteobacterium Thiospirillum jenense gives insight into its physiological properties and phylogenetic relationships.</title>
        <authorList>
            <person name="Imhoff J.F."/>
            <person name="Meyer T.E."/>
            <person name="Kyndt J.A."/>
        </authorList>
    </citation>
    <scope>NUCLEOTIDE SEQUENCE [LARGE SCALE GENOMIC DNA]</scope>
    <source>
        <strain evidence="2 3">DSM 216</strain>
    </source>
</reference>
<feature type="compositionally biased region" description="Pro residues" evidence="1">
    <location>
        <begin position="1"/>
        <end position="12"/>
    </location>
</feature>
<name>A0A839HER0_9GAMM</name>
<comment type="caution">
    <text evidence="2">The sequence shown here is derived from an EMBL/GenBank/DDBJ whole genome shotgun (WGS) entry which is preliminary data.</text>
</comment>
<keyword evidence="2" id="KW-0282">Flagellum</keyword>
<dbReference type="InterPro" id="IPR005186">
    <property type="entry name" value="FlaG"/>
</dbReference>
<gene>
    <name evidence="2" type="ORF">HUK38_10215</name>
</gene>
<dbReference type="PANTHER" id="PTHR37166">
    <property type="entry name" value="PROTEIN FLAG"/>
    <property type="match status" value="1"/>
</dbReference>
<dbReference type="SUPFAM" id="SSF160214">
    <property type="entry name" value="FlaG-like"/>
    <property type="match status" value="1"/>
</dbReference>
<evidence type="ECO:0000313" key="2">
    <source>
        <dbReference type="EMBL" id="MBB1126600.1"/>
    </source>
</evidence>
<proteinExistence type="predicted"/>
<organism evidence="2 3">
    <name type="scientific">Thiospirillum jenense</name>
    <dbReference type="NCBI Taxonomy" id="1653858"/>
    <lineage>
        <taxon>Bacteria</taxon>
        <taxon>Pseudomonadati</taxon>
        <taxon>Pseudomonadota</taxon>
        <taxon>Gammaproteobacteria</taxon>
        <taxon>Chromatiales</taxon>
        <taxon>Chromatiaceae</taxon>
        <taxon>Thiospirillum</taxon>
    </lineage>
</organism>
<evidence type="ECO:0000256" key="1">
    <source>
        <dbReference type="SAM" id="MobiDB-lite"/>
    </source>
</evidence>
<dbReference type="PANTHER" id="PTHR37166:SF1">
    <property type="entry name" value="PROTEIN FLAG"/>
    <property type="match status" value="1"/>
</dbReference>
<keyword evidence="2" id="KW-0969">Cilium</keyword>